<gene>
    <name evidence="2" type="ORF">FRV6_11946</name>
</gene>
<organism evidence="2 3">
    <name type="scientific">Fusarium oxysporum</name>
    <name type="common">Fusarium vascular wilt</name>
    <dbReference type="NCBI Taxonomy" id="5507"/>
    <lineage>
        <taxon>Eukaryota</taxon>
        <taxon>Fungi</taxon>
        <taxon>Dikarya</taxon>
        <taxon>Ascomycota</taxon>
        <taxon>Pezizomycotina</taxon>
        <taxon>Sordariomycetes</taxon>
        <taxon>Hypocreomycetidae</taxon>
        <taxon>Hypocreales</taxon>
        <taxon>Nectriaceae</taxon>
        <taxon>Fusarium</taxon>
        <taxon>Fusarium oxysporum species complex</taxon>
    </lineage>
</organism>
<feature type="domain" description="GLEYA adhesin" evidence="1">
    <location>
        <begin position="158"/>
        <end position="256"/>
    </location>
</feature>
<dbReference type="Proteomes" id="UP000219369">
    <property type="component" value="Unassembled WGS sequence"/>
</dbReference>
<dbReference type="OrthoDB" id="4388755at2759"/>
<evidence type="ECO:0000259" key="1">
    <source>
        <dbReference type="Pfam" id="PF10528"/>
    </source>
</evidence>
<sequence>MVTTVTSERTTTGLTTLPATSGGTTTVVTFTTPKLTTVTSEASSGVTTLPATSGGTKTVVVYTSVSSCPTPSCSPGLAWDFYKLQRSPTDTWARGYIPKNNNSETNGQYSKCPLQLPQQGYVPNVSGTTNVTSFPLQVDNQTIDGVSLGIASANYSSFNFYGNFYPRTTGQYIFKFDTVDDAAALWLVLRAASGYNETNTILTTSSISYNETTSGTNTGSSGSTTTLIADACKTIPFRIILINAQSGVSYGFTIIDPFGNTVVSATQPVTYNQLVHGCSA</sequence>
<dbReference type="EMBL" id="FMJY01000007">
    <property type="protein sequence ID" value="SCO87819.1"/>
    <property type="molecule type" value="Genomic_DNA"/>
</dbReference>
<accession>A0A2H3U0X8</accession>
<evidence type="ECO:0000313" key="3">
    <source>
        <dbReference type="Proteomes" id="UP000219369"/>
    </source>
</evidence>
<dbReference type="AlphaFoldDB" id="A0A2H3U0X8"/>
<proteinExistence type="predicted"/>
<evidence type="ECO:0000313" key="2">
    <source>
        <dbReference type="EMBL" id="SCO87819.1"/>
    </source>
</evidence>
<protein>
    <recommendedName>
        <fullName evidence="1">GLEYA adhesin domain-containing protein</fullName>
    </recommendedName>
</protein>
<name>A0A2H3U0X8_FUSOX</name>
<reference evidence="3" key="1">
    <citation type="submission" date="2016-09" db="EMBL/GenBank/DDBJ databases">
        <authorList>
            <person name="Guldener U."/>
        </authorList>
    </citation>
    <scope>NUCLEOTIDE SEQUENCE [LARGE SCALE GENOMIC DNA]</scope>
    <source>
        <strain evidence="3">V64-1</strain>
    </source>
</reference>
<dbReference type="InterPro" id="IPR018871">
    <property type="entry name" value="GLEYA_adhesin_domain"/>
</dbReference>
<dbReference type="Gene3D" id="2.60.120.1560">
    <property type="match status" value="1"/>
</dbReference>
<dbReference type="Pfam" id="PF10528">
    <property type="entry name" value="GLEYA"/>
    <property type="match status" value="1"/>
</dbReference>